<dbReference type="InterPro" id="IPR015943">
    <property type="entry name" value="WD40/YVTN_repeat-like_dom_sf"/>
</dbReference>
<feature type="repeat" description="WD" evidence="3">
    <location>
        <begin position="394"/>
        <end position="427"/>
    </location>
</feature>
<gene>
    <name evidence="6" type="ORF">E1293_17935</name>
</gene>
<dbReference type="PROSITE" id="PS50082">
    <property type="entry name" value="WD_REPEATS_2"/>
    <property type="match status" value="2"/>
</dbReference>
<dbReference type="RefSeq" id="WP_132198560.1">
    <property type="nucleotide sequence ID" value="NZ_SMKY01000073.1"/>
</dbReference>
<comment type="caution">
    <text evidence="6">The sequence shown here is derived from an EMBL/GenBank/DDBJ whole genome shotgun (WGS) entry which is preliminary data.</text>
</comment>
<dbReference type="PROSITE" id="PS50294">
    <property type="entry name" value="WD_REPEATS_REGION"/>
    <property type="match status" value="1"/>
</dbReference>
<dbReference type="SMART" id="SM00320">
    <property type="entry name" value="WD40"/>
    <property type="match status" value="2"/>
</dbReference>
<reference evidence="6 7" key="1">
    <citation type="submission" date="2019-03" db="EMBL/GenBank/DDBJ databases">
        <title>Draft genome sequences of novel Actinobacteria.</title>
        <authorList>
            <person name="Sahin N."/>
            <person name="Ay H."/>
            <person name="Saygin H."/>
        </authorList>
    </citation>
    <scope>NUCLEOTIDE SEQUENCE [LARGE SCALE GENOMIC DNA]</scope>
    <source>
        <strain evidence="6 7">DSM 45941</strain>
    </source>
</reference>
<dbReference type="PROSITE" id="PS00678">
    <property type="entry name" value="WD_REPEATS_1"/>
    <property type="match status" value="1"/>
</dbReference>
<accession>A0A4R5BAW1</accession>
<sequence>MIPGLADLLLREVSPAPGARSGAAHESGTLPLLSHALLSTWERQRQGTLTIAGYRESGGIEGAVAATADRVYRALDAAERDIARRLFLRLVHIADDTGVTRRRVAERELGEGVRDVLDLFVGERLVTAGANGVEIAHEALLFAWPRLRSWLEADRAGLRTHHRLTAGATAWEESGRDPGTLLRGAWLAESEDLAADPRRGAGLNDQELRFLAASVEQRDAEARATRRLVRRGRRLIAVLSAVSLLALGLAAVTLHQRRTADRQRDAAVSRQVAAESGKLREKDVALANQTALAAYRVARTPEARAGLLESFSGPAVTRIAGAHGVLQAVAVAGDGRTLWNIADRGHPVQIGGPLGGHSDTVYSVAFSPDGTMVADGGGGGTLMVRRLGGAARALTGPRSTVYAVAFDPAGETLVAASADKTVRVWDLARPEPGGRVLVEGAAPAHTVAFSPDGRTLAAGFEAARSGSWTWPAASPWAVHCPRARNRSWRSRSAPTGRRWRRATGTGASGCGGWTVRGPCRPARR</sequence>
<keyword evidence="4" id="KW-0812">Transmembrane</keyword>
<feature type="domain" description="Novel STAND NTPase 1" evidence="5">
    <location>
        <begin position="4"/>
        <end position="178"/>
    </location>
</feature>
<protein>
    <recommendedName>
        <fullName evidence="5">Novel STAND NTPase 1 domain-containing protein</fullName>
    </recommendedName>
</protein>
<dbReference type="InterPro" id="IPR011047">
    <property type="entry name" value="Quinoprotein_ADH-like_sf"/>
</dbReference>
<dbReference type="Pfam" id="PF00400">
    <property type="entry name" value="WD40"/>
    <property type="match status" value="2"/>
</dbReference>
<evidence type="ECO:0000256" key="3">
    <source>
        <dbReference type="PROSITE-ProRule" id="PRU00221"/>
    </source>
</evidence>
<dbReference type="OrthoDB" id="414967at2"/>
<evidence type="ECO:0000256" key="1">
    <source>
        <dbReference type="ARBA" id="ARBA00022574"/>
    </source>
</evidence>
<dbReference type="PANTHER" id="PTHR19879:SF9">
    <property type="entry name" value="TRANSCRIPTION INITIATION FACTOR TFIID SUBUNIT 5"/>
    <property type="match status" value="1"/>
</dbReference>
<dbReference type="SUPFAM" id="SSF50998">
    <property type="entry name" value="Quinoprotein alcohol dehydrogenase-like"/>
    <property type="match status" value="1"/>
</dbReference>
<dbReference type="Proteomes" id="UP000295578">
    <property type="component" value="Unassembled WGS sequence"/>
</dbReference>
<evidence type="ECO:0000256" key="4">
    <source>
        <dbReference type="SAM" id="Phobius"/>
    </source>
</evidence>
<name>A0A4R5BAW1_9ACTN</name>
<keyword evidence="7" id="KW-1185">Reference proteome</keyword>
<dbReference type="Pfam" id="PF20703">
    <property type="entry name" value="nSTAND1"/>
    <property type="match status" value="1"/>
</dbReference>
<dbReference type="InterPro" id="IPR019775">
    <property type="entry name" value="WD40_repeat_CS"/>
</dbReference>
<dbReference type="EMBL" id="SMKY01000073">
    <property type="protein sequence ID" value="TDD81776.1"/>
    <property type="molecule type" value="Genomic_DNA"/>
</dbReference>
<keyword evidence="2" id="KW-0677">Repeat</keyword>
<keyword evidence="4" id="KW-0472">Membrane</keyword>
<feature type="transmembrane region" description="Helical" evidence="4">
    <location>
        <begin position="235"/>
        <end position="254"/>
    </location>
</feature>
<proteinExistence type="predicted"/>
<dbReference type="Gene3D" id="2.130.10.10">
    <property type="entry name" value="YVTN repeat-like/Quinoprotein amine dehydrogenase"/>
    <property type="match status" value="1"/>
</dbReference>
<dbReference type="InterPro" id="IPR049052">
    <property type="entry name" value="nSTAND1"/>
</dbReference>
<evidence type="ECO:0000259" key="5">
    <source>
        <dbReference type="Pfam" id="PF20703"/>
    </source>
</evidence>
<evidence type="ECO:0000313" key="7">
    <source>
        <dbReference type="Proteomes" id="UP000295578"/>
    </source>
</evidence>
<dbReference type="AlphaFoldDB" id="A0A4R5BAW1"/>
<evidence type="ECO:0000313" key="6">
    <source>
        <dbReference type="EMBL" id="TDD81776.1"/>
    </source>
</evidence>
<feature type="repeat" description="WD" evidence="3">
    <location>
        <begin position="354"/>
        <end position="384"/>
    </location>
</feature>
<evidence type="ECO:0000256" key="2">
    <source>
        <dbReference type="ARBA" id="ARBA00022737"/>
    </source>
</evidence>
<dbReference type="PANTHER" id="PTHR19879">
    <property type="entry name" value="TRANSCRIPTION INITIATION FACTOR TFIID"/>
    <property type="match status" value="1"/>
</dbReference>
<keyword evidence="1 3" id="KW-0853">WD repeat</keyword>
<dbReference type="InterPro" id="IPR001680">
    <property type="entry name" value="WD40_rpt"/>
</dbReference>
<organism evidence="6 7">
    <name type="scientific">Actinomadura darangshiensis</name>
    <dbReference type="NCBI Taxonomy" id="705336"/>
    <lineage>
        <taxon>Bacteria</taxon>
        <taxon>Bacillati</taxon>
        <taxon>Actinomycetota</taxon>
        <taxon>Actinomycetes</taxon>
        <taxon>Streptosporangiales</taxon>
        <taxon>Thermomonosporaceae</taxon>
        <taxon>Actinomadura</taxon>
    </lineage>
</organism>
<keyword evidence="4" id="KW-1133">Transmembrane helix</keyword>